<dbReference type="PANTHER" id="PTHR24056">
    <property type="entry name" value="CELL DIVISION PROTEIN KINASE"/>
    <property type="match status" value="1"/>
</dbReference>
<dbReference type="Gene3D" id="3.30.200.20">
    <property type="entry name" value="Phosphorylase Kinase, domain 1"/>
    <property type="match status" value="2"/>
</dbReference>
<dbReference type="FunFam" id="1.10.510.10:FF:000624">
    <property type="entry name" value="Mitogen-activated protein kinase"/>
    <property type="match status" value="1"/>
</dbReference>
<evidence type="ECO:0000256" key="10">
    <source>
        <dbReference type="ARBA" id="ARBA00042858"/>
    </source>
</evidence>
<comment type="similarity">
    <text evidence="1">Belongs to the protein kinase superfamily. CMGC Ser/Thr protein kinase family. CDC2/CDKX subfamily.</text>
</comment>
<evidence type="ECO:0000256" key="4">
    <source>
        <dbReference type="ARBA" id="ARBA00022741"/>
    </source>
</evidence>
<dbReference type="AlphaFoldDB" id="A0A5A8DWM1"/>
<evidence type="ECO:0000256" key="3">
    <source>
        <dbReference type="ARBA" id="ARBA00022679"/>
    </source>
</evidence>
<keyword evidence="3" id="KW-0808">Transferase</keyword>
<feature type="compositionally biased region" description="Low complexity" evidence="13">
    <location>
        <begin position="402"/>
        <end position="420"/>
    </location>
</feature>
<evidence type="ECO:0000259" key="14">
    <source>
        <dbReference type="PROSITE" id="PS50011"/>
    </source>
</evidence>
<dbReference type="InterPro" id="IPR011009">
    <property type="entry name" value="Kinase-like_dom_sf"/>
</dbReference>
<reference evidence="15 16" key="1">
    <citation type="submission" date="2019-07" db="EMBL/GenBank/DDBJ databases">
        <title>Genomes of Cafeteria roenbergensis.</title>
        <authorList>
            <person name="Fischer M.G."/>
            <person name="Hackl T."/>
            <person name="Roman M."/>
        </authorList>
    </citation>
    <scope>NUCLEOTIDE SEQUENCE [LARGE SCALE GENOMIC DNA]</scope>
    <source>
        <strain evidence="15 16">Cflag</strain>
    </source>
</reference>
<dbReference type="PROSITE" id="PS00107">
    <property type="entry name" value="PROTEIN_KINASE_ATP"/>
    <property type="match status" value="1"/>
</dbReference>
<keyword evidence="6 11" id="KW-0067">ATP-binding</keyword>
<dbReference type="SUPFAM" id="SSF56112">
    <property type="entry name" value="Protein kinase-like (PK-like)"/>
    <property type="match status" value="1"/>
</dbReference>
<gene>
    <name evidence="15" type="ORF">FNF31_00610</name>
</gene>
<dbReference type="PANTHER" id="PTHR24056:SF546">
    <property type="entry name" value="CYCLIN-DEPENDENT KINASE 12"/>
    <property type="match status" value="1"/>
</dbReference>
<dbReference type="PROSITE" id="PS00108">
    <property type="entry name" value="PROTEIN_KINASE_ST"/>
    <property type="match status" value="1"/>
</dbReference>
<dbReference type="InterPro" id="IPR017441">
    <property type="entry name" value="Protein_kinase_ATP_BS"/>
</dbReference>
<dbReference type="GO" id="GO:0000307">
    <property type="term" value="C:cyclin-dependent protein kinase holoenzyme complex"/>
    <property type="evidence" value="ECO:0007669"/>
    <property type="project" value="TreeGrafter"/>
</dbReference>
<feature type="domain" description="Protein kinase" evidence="14">
    <location>
        <begin position="15"/>
        <end position="362"/>
    </location>
</feature>
<comment type="subunit">
    <text evidence="7">May form a complex composed of at least the catalytic subunit CRK2 and a cyclin.</text>
</comment>
<name>A0A5A8DWM1_CAFRO</name>
<dbReference type="InterPro" id="IPR000719">
    <property type="entry name" value="Prot_kinase_dom"/>
</dbReference>
<sequence>MEALPFGLTRTIDAYDKLEVIGKGTYGEVWKARDRASGEMVAIKKVIIHHDKYGFPKTTVREIRALSDRDLIGPNVVRLREIVAAVPAESECVMLHDRVIGAGQRAPPRCRHAAEDAALAEAQGAPTPSAAASAADKPGTIFLVMEWAPCDLAGLVASKVPMSTAHVKAYVLQLLQALDLLHRHRYLHRDVKSSNLLICADNTLKLADFGLTRLAEPAGSATRGRMTAEVITLWYRPPELLLGATAYGAEVDTWSVGCIMLELLLGKPAFSTRSNSAPETLGRIFGLLGTPPPGHALRRLPGWDDASFADQPARLAATLAQPQVAAALQDVDGEGSRLLAGLLSLDPAERLSAHRAADSPWFNREPAVPRSRPSSVLPPLGSLVDLEVDRHEFATKQRLRQSSGRAGNAAATSASAEPSGRSSGTGRRATARPPALVTVRSRALGSRAGGRRCAAGT</sequence>
<feature type="compositionally biased region" description="Low complexity" evidence="13">
    <location>
        <begin position="440"/>
        <end position="457"/>
    </location>
</feature>
<dbReference type="Pfam" id="PF00069">
    <property type="entry name" value="Pkinase"/>
    <property type="match status" value="2"/>
</dbReference>
<dbReference type="SMART" id="SM00220">
    <property type="entry name" value="S_TKc"/>
    <property type="match status" value="1"/>
</dbReference>
<evidence type="ECO:0000256" key="7">
    <source>
        <dbReference type="ARBA" id="ARBA00038543"/>
    </source>
</evidence>
<evidence type="ECO:0000256" key="12">
    <source>
        <dbReference type="RuleBase" id="RU000304"/>
    </source>
</evidence>
<evidence type="ECO:0000256" key="1">
    <source>
        <dbReference type="ARBA" id="ARBA00006485"/>
    </source>
</evidence>
<dbReference type="EMBL" id="VLTM01000003">
    <property type="protein sequence ID" value="KAA0168111.1"/>
    <property type="molecule type" value="Genomic_DNA"/>
</dbReference>
<dbReference type="Gene3D" id="1.10.510.10">
    <property type="entry name" value="Transferase(Phosphotransferase) domain 1"/>
    <property type="match status" value="1"/>
</dbReference>
<evidence type="ECO:0000256" key="2">
    <source>
        <dbReference type="ARBA" id="ARBA00022527"/>
    </source>
</evidence>
<keyword evidence="4 11" id="KW-0547">Nucleotide-binding</keyword>
<evidence type="ECO:0000256" key="8">
    <source>
        <dbReference type="ARBA" id="ARBA00039612"/>
    </source>
</evidence>
<evidence type="ECO:0000313" key="15">
    <source>
        <dbReference type="EMBL" id="KAA0168111.1"/>
    </source>
</evidence>
<feature type="binding site" evidence="11">
    <location>
        <position position="45"/>
    </location>
    <ligand>
        <name>ATP</name>
        <dbReference type="ChEBI" id="CHEBI:30616"/>
    </ligand>
</feature>
<comment type="caution">
    <text evidence="15">The sequence shown here is derived from an EMBL/GenBank/DDBJ whole genome shotgun (WGS) entry which is preliminary data.</text>
</comment>
<dbReference type="GO" id="GO:0008353">
    <property type="term" value="F:RNA polymerase II CTD heptapeptide repeat kinase activity"/>
    <property type="evidence" value="ECO:0007669"/>
    <property type="project" value="TreeGrafter"/>
</dbReference>
<proteinExistence type="inferred from homology"/>
<keyword evidence="5" id="KW-0418">Kinase</keyword>
<feature type="region of interest" description="Disordered" evidence="13">
    <location>
        <begin position="396"/>
        <end position="457"/>
    </location>
</feature>
<organism evidence="15 16">
    <name type="scientific">Cafeteria roenbergensis</name>
    <name type="common">Marine flagellate</name>
    <dbReference type="NCBI Taxonomy" id="33653"/>
    <lineage>
        <taxon>Eukaryota</taxon>
        <taxon>Sar</taxon>
        <taxon>Stramenopiles</taxon>
        <taxon>Bigyra</taxon>
        <taxon>Opalozoa</taxon>
        <taxon>Bicosoecida</taxon>
        <taxon>Cafeteriaceae</taxon>
        <taxon>Cafeteria</taxon>
    </lineage>
</organism>
<evidence type="ECO:0000256" key="6">
    <source>
        <dbReference type="ARBA" id="ARBA00022840"/>
    </source>
</evidence>
<dbReference type="Proteomes" id="UP000325113">
    <property type="component" value="Unassembled WGS sequence"/>
</dbReference>
<accession>A0A5A8DWM1</accession>
<evidence type="ECO:0000256" key="13">
    <source>
        <dbReference type="SAM" id="MobiDB-lite"/>
    </source>
</evidence>
<dbReference type="GO" id="GO:0005524">
    <property type="term" value="F:ATP binding"/>
    <property type="evidence" value="ECO:0007669"/>
    <property type="project" value="UniProtKB-UniRule"/>
</dbReference>
<keyword evidence="2 12" id="KW-0723">Serine/threonine-protein kinase</keyword>
<dbReference type="GO" id="GO:0032968">
    <property type="term" value="P:positive regulation of transcription elongation by RNA polymerase II"/>
    <property type="evidence" value="ECO:0007669"/>
    <property type="project" value="TreeGrafter"/>
</dbReference>
<evidence type="ECO:0000256" key="9">
    <source>
        <dbReference type="ARBA" id="ARBA00041902"/>
    </source>
</evidence>
<dbReference type="InterPro" id="IPR050108">
    <property type="entry name" value="CDK"/>
</dbReference>
<dbReference type="InterPro" id="IPR008271">
    <property type="entry name" value="Ser/Thr_kinase_AS"/>
</dbReference>
<protein>
    <recommendedName>
        <fullName evidence="8">Cyclin-dependent kinase 2 homolog</fullName>
    </recommendedName>
    <alternativeName>
        <fullName evidence="9">Cell division control protein 2 homolog</fullName>
    </alternativeName>
    <alternativeName>
        <fullName evidence="10">cdc2-related kinase 2</fullName>
    </alternativeName>
</protein>
<evidence type="ECO:0000256" key="5">
    <source>
        <dbReference type="ARBA" id="ARBA00022777"/>
    </source>
</evidence>
<dbReference type="GO" id="GO:0005634">
    <property type="term" value="C:nucleus"/>
    <property type="evidence" value="ECO:0007669"/>
    <property type="project" value="TreeGrafter"/>
</dbReference>
<evidence type="ECO:0000313" key="16">
    <source>
        <dbReference type="Proteomes" id="UP000325113"/>
    </source>
</evidence>
<evidence type="ECO:0000256" key="11">
    <source>
        <dbReference type="PROSITE-ProRule" id="PRU10141"/>
    </source>
</evidence>
<dbReference type="PROSITE" id="PS50011">
    <property type="entry name" value="PROTEIN_KINASE_DOM"/>
    <property type="match status" value="1"/>
</dbReference>